<reference evidence="1 2" key="1">
    <citation type="submission" date="2021-06" db="EMBL/GenBank/DDBJ databases">
        <authorList>
            <person name="Kallberg Y."/>
            <person name="Tangrot J."/>
            <person name="Rosling A."/>
        </authorList>
    </citation>
    <scope>NUCLEOTIDE SEQUENCE [LARGE SCALE GENOMIC DNA]</scope>
    <source>
        <strain evidence="1 2">120-4 pot B 10/14</strain>
    </source>
</reference>
<accession>A0ABN7VWA9</accession>
<sequence>FDIERVRLEVFILPFNVELNLLPNLRKFIEKAKYLKYMEIVRSENYNVVKQKDCEKEIIDLCHALERFSVMYVKWNIGKALKTDDKLKLQILTIQSEKECFWMNIFSFECFLAPDPAKHELFQNTSQNNEEEFNKLFTCYEIGKNRIYKIYRQDIEKSEMKTTIGRRAYNALLRNKKKTCQTRKREKNEQAIKSYQTIKAIQL</sequence>
<proteinExistence type="predicted"/>
<organism evidence="1 2">
    <name type="scientific">Gigaspora margarita</name>
    <dbReference type="NCBI Taxonomy" id="4874"/>
    <lineage>
        <taxon>Eukaryota</taxon>
        <taxon>Fungi</taxon>
        <taxon>Fungi incertae sedis</taxon>
        <taxon>Mucoromycota</taxon>
        <taxon>Glomeromycotina</taxon>
        <taxon>Glomeromycetes</taxon>
        <taxon>Diversisporales</taxon>
        <taxon>Gigasporaceae</taxon>
        <taxon>Gigaspora</taxon>
    </lineage>
</organism>
<feature type="non-terminal residue" evidence="1">
    <location>
        <position position="1"/>
    </location>
</feature>
<evidence type="ECO:0000313" key="2">
    <source>
        <dbReference type="Proteomes" id="UP000789901"/>
    </source>
</evidence>
<dbReference type="Proteomes" id="UP000789901">
    <property type="component" value="Unassembled WGS sequence"/>
</dbReference>
<protein>
    <submittedName>
        <fullName evidence="1">29983_t:CDS:1</fullName>
    </submittedName>
</protein>
<dbReference type="EMBL" id="CAJVQB010024130">
    <property type="protein sequence ID" value="CAG8803424.1"/>
    <property type="molecule type" value="Genomic_DNA"/>
</dbReference>
<gene>
    <name evidence="1" type="ORF">GMARGA_LOCUS23643</name>
</gene>
<keyword evidence="2" id="KW-1185">Reference proteome</keyword>
<name>A0ABN7VWA9_GIGMA</name>
<evidence type="ECO:0000313" key="1">
    <source>
        <dbReference type="EMBL" id="CAG8803424.1"/>
    </source>
</evidence>
<comment type="caution">
    <text evidence="1">The sequence shown here is derived from an EMBL/GenBank/DDBJ whole genome shotgun (WGS) entry which is preliminary data.</text>
</comment>